<reference evidence="8" key="1">
    <citation type="submission" date="2022-02" db="EMBL/GenBank/DDBJ databases">
        <authorList>
            <person name="Lee M."/>
            <person name="Kim S.-J."/>
            <person name="Jung M.-Y."/>
        </authorList>
    </citation>
    <scope>NUCLEOTIDE SEQUENCE</scope>
    <source>
        <strain evidence="8">JHP9</strain>
    </source>
</reference>
<comment type="caution">
    <text evidence="8">The sequence shown here is derived from an EMBL/GenBank/DDBJ whole genome shotgun (WGS) entry which is preliminary data.</text>
</comment>
<organism evidence="8 9">
    <name type="scientific">Brachybacterium equifaecis</name>
    <dbReference type="NCBI Taxonomy" id="2910770"/>
    <lineage>
        <taxon>Bacteria</taxon>
        <taxon>Bacillati</taxon>
        <taxon>Actinomycetota</taxon>
        <taxon>Actinomycetes</taxon>
        <taxon>Micrococcales</taxon>
        <taxon>Dermabacteraceae</taxon>
        <taxon>Brachybacterium</taxon>
    </lineage>
</organism>
<protein>
    <submittedName>
        <fullName evidence="8">DUF3817 domain-containing protein</fullName>
    </submittedName>
</protein>
<dbReference type="InterPro" id="IPR023845">
    <property type="entry name" value="DUF3817_TM"/>
</dbReference>
<evidence type="ECO:0000256" key="6">
    <source>
        <dbReference type="SAM" id="Phobius"/>
    </source>
</evidence>
<dbReference type="PANTHER" id="PTHR40077:SF1">
    <property type="entry name" value="MEMBRANE PROTEIN"/>
    <property type="match status" value="1"/>
</dbReference>
<evidence type="ECO:0000256" key="4">
    <source>
        <dbReference type="ARBA" id="ARBA00022989"/>
    </source>
</evidence>
<dbReference type="PANTHER" id="PTHR40077">
    <property type="entry name" value="MEMBRANE PROTEIN-RELATED"/>
    <property type="match status" value="1"/>
</dbReference>
<dbReference type="Pfam" id="PF12823">
    <property type="entry name" value="DUF3817"/>
    <property type="match status" value="1"/>
</dbReference>
<gene>
    <name evidence="8" type="ORF">Bequi_10125</name>
</gene>
<dbReference type="RefSeq" id="WP_249737820.1">
    <property type="nucleotide sequence ID" value="NZ_JAKNCJ010000005.1"/>
</dbReference>
<evidence type="ECO:0000313" key="9">
    <source>
        <dbReference type="Proteomes" id="UP001203761"/>
    </source>
</evidence>
<name>A0ABT0R2P7_9MICO</name>
<evidence type="ECO:0000313" key="8">
    <source>
        <dbReference type="EMBL" id="MCL6423738.1"/>
    </source>
</evidence>
<feature type="transmembrane region" description="Helical" evidence="6">
    <location>
        <begin position="44"/>
        <end position="62"/>
    </location>
</feature>
<evidence type="ECO:0000256" key="3">
    <source>
        <dbReference type="ARBA" id="ARBA00022692"/>
    </source>
</evidence>
<dbReference type="Proteomes" id="UP001203761">
    <property type="component" value="Unassembled WGS sequence"/>
</dbReference>
<evidence type="ECO:0000256" key="2">
    <source>
        <dbReference type="ARBA" id="ARBA00022475"/>
    </source>
</evidence>
<keyword evidence="5 6" id="KW-0472">Membrane</keyword>
<keyword evidence="2" id="KW-1003">Cell membrane</keyword>
<feature type="domain" description="DUF3817" evidence="7">
    <location>
        <begin position="6"/>
        <end position="93"/>
    </location>
</feature>
<keyword evidence="4 6" id="KW-1133">Transmembrane helix</keyword>
<proteinExistence type="predicted"/>
<feature type="transmembrane region" description="Helical" evidence="6">
    <location>
        <begin position="12"/>
        <end position="32"/>
    </location>
</feature>
<accession>A0ABT0R2P7</accession>
<sequence length="152" mass="16760">MLSPRRLYRALALAEAVTWTLLIAGMLAKYVLHLGELGVRIGGSVHGFVFLAYCAVTVLVGIDRRWGAGRILLGLVSAVVPYATIPFERWIERQGLLADSWLLREEPARGPIESLAALVLRRPLLSALVILVLVALFFSMLLRLGPPTQWFG</sequence>
<dbReference type="NCBIfam" id="TIGR03954">
    <property type="entry name" value="integ_memb_HG"/>
    <property type="match status" value="1"/>
</dbReference>
<keyword evidence="3 6" id="KW-0812">Transmembrane</keyword>
<evidence type="ECO:0000256" key="1">
    <source>
        <dbReference type="ARBA" id="ARBA00004651"/>
    </source>
</evidence>
<evidence type="ECO:0000259" key="7">
    <source>
        <dbReference type="Pfam" id="PF12823"/>
    </source>
</evidence>
<dbReference type="EMBL" id="JAKNCJ010000005">
    <property type="protein sequence ID" value="MCL6423738.1"/>
    <property type="molecule type" value="Genomic_DNA"/>
</dbReference>
<keyword evidence="9" id="KW-1185">Reference proteome</keyword>
<feature type="transmembrane region" description="Helical" evidence="6">
    <location>
        <begin position="124"/>
        <end position="142"/>
    </location>
</feature>
<evidence type="ECO:0000256" key="5">
    <source>
        <dbReference type="ARBA" id="ARBA00023136"/>
    </source>
</evidence>
<comment type="subcellular location">
    <subcellularLocation>
        <location evidence="1">Cell membrane</location>
        <topology evidence="1">Multi-pass membrane protein</topology>
    </subcellularLocation>
</comment>